<name>A0A6G0XZT8_APHCR</name>
<organism evidence="1 2">
    <name type="scientific">Aphis craccivora</name>
    <name type="common">Cowpea aphid</name>
    <dbReference type="NCBI Taxonomy" id="307492"/>
    <lineage>
        <taxon>Eukaryota</taxon>
        <taxon>Metazoa</taxon>
        <taxon>Ecdysozoa</taxon>
        <taxon>Arthropoda</taxon>
        <taxon>Hexapoda</taxon>
        <taxon>Insecta</taxon>
        <taxon>Pterygota</taxon>
        <taxon>Neoptera</taxon>
        <taxon>Paraneoptera</taxon>
        <taxon>Hemiptera</taxon>
        <taxon>Sternorrhyncha</taxon>
        <taxon>Aphidomorpha</taxon>
        <taxon>Aphidoidea</taxon>
        <taxon>Aphididae</taxon>
        <taxon>Aphidini</taxon>
        <taxon>Aphis</taxon>
        <taxon>Aphis</taxon>
    </lineage>
</organism>
<keyword evidence="2" id="KW-1185">Reference proteome</keyword>
<dbReference type="Proteomes" id="UP000478052">
    <property type="component" value="Unassembled WGS sequence"/>
</dbReference>
<dbReference type="EMBL" id="VUJU01007156">
    <property type="protein sequence ID" value="KAF0746586.1"/>
    <property type="molecule type" value="Genomic_DNA"/>
</dbReference>
<comment type="caution">
    <text evidence="1">The sequence shown here is derived from an EMBL/GenBank/DDBJ whole genome shotgun (WGS) entry which is preliminary data.</text>
</comment>
<accession>A0A6G0XZT8</accession>
<evidence type="ECO:0000313" key="1">
    <source>
        <dbReference type="EMBL" id="KAF0746586.1"/>
    </source>
</evidence>
<evidence type="ECO:0008006" key="3">
    <source>
        <dbReference type="Google" id="ProtNLM"/>
    </source>
</evidence>
<feature type="non-terminal residue" evidence="1">
    <location>
        <position position="1"/>
    </location>
</feature>
<proteinExistence type="predicted"/>
<dbReference type="OrthoDB" id="6619363at2759"/>
<dbReference type="AlphaFoldDB" id="A0A6G0XZT8"/>
<reference evidence="1 2" key="1">
    <citation type="submission" date="2019-08" db="EMBL/GenBank/DDBJ databases">
        <title>Whole genome of Aphis craccivora.</title>
        <authorList>
            <person name="Voronova N.V."/>
            <person name="Shulinski R.S."/>
            <person name="Bandarenka Y.V."/>
            <person name="Zhorov D.G."/>
            <person name="Warner D."/>
        </authorList>
    </citation>
    <scope>NUCLEOTIDE SEQUENCE [LARGE SCALE GENOMIC DNA]</scope>
    <source>
        <strain evidence="1">180601</strain>
        <tissue evidence="1">Whole Body</tissue>
    </source>
</reference>
<evidence type="ECO:0000313" key="2">
    <source>
        <dbReference type="Proteomes" id="UP000478052"/>
    </source>
</evidence>
<gene>
    <name evidence="1" type="ORF">FWK35_00026717</name>
</gene>
<protein>
    <recommendedName>
        <fullName evidence="3">NOF-FB transposable element protein</fullName>
    </recommendedName>
</protein>
<sequence length="606" mass="70211">RGNQQYVPELVNDIKSLVGLLPLWSGVMVPYFGYGNITASSAPVESEFSDLKTIVFRNMNLPIRLDDFIFYHIKTMEGTMKLAAADYQYNHSTIIDTYEKNVFKDKSNDTTFKTKINNENGELSQKRFEQINLHENYTEHIERNSDIYELENDEDENAININDQMFNNVMNKSNYNKQLGDEKNYEYKNDTDEQNVFTDEGNDITFTTKINNKNHTFSNNCFEKINLQANSSEDNKCNSEIYEVDSDKDESVIYINHKIVDSIINESKNTKINEDSLQNRLLENQEIENWRGLGEPKRPRSSYLQKNKEWLQVDLSKVKDVISIGVLKNGNNFKCKPMKIKNEKYILMNTCAFDSVLQILCTAYCDSKNYQDFIDKSFDFVLGKLASQIVQKGITSKTYRTRAKILSPHYPTNILPGNLKLIKCQTPVTSLVTKIFDNYPSIVENSVCLGKQCSKPNRRTERSTITMDITSIEELKNLEEYIELLSTEEIRTPCSEKIKTKRNLYCDAIRTRTSNLIGHHILIEVVEHNEKKLLQCHTELQNLPKNIKVKNREYILRGLVGFIETTAEVNSIGHYVAYCHRHDGTFEVYNDLLKKPEKRCKTTNIV</sequence>